<gene>
    <name evidence="11" type="ORF">SAMN03080617_01697</name>
</gene>
<dbReference type="NCBIfam" id="NF003426">
    <property type="entry name" value="PRK04914.1"/>
    <property type="match status" value="1"/>
</dbReference>
<dbReference type="SMART" id="SM00487">
    <property type="entry name" value="DEXDc"/>
    <property type="match status" value="1"/>
</dbReference>
<dbReference type="GO" id="GO:0006355">
    <property type="term" value="P:regulation of DNA-templated transcription"/>
    <property type="evidence" value="ECO:0007669"/>
    <property type="project" value="InterPro"/>
</dbReference>
<proteinExistence type="inferred from homology"/>
<keyword evidence="7" id="KW-0010">Activator</keyword>
<dbReference type="Gene3D" id="3.40.50.10810">
    <property type="entry name" value="Tandem AAA-ATPase domain"/>
    <property type="match status" value="1"/>
</dbReference>
<evidence type="ECO:0000256" key="5">
    <source>
        <dbReference type="ARBA" id="ARBA00023015"/>
    </source>
</evidence>
<keyword evidence="1" id="KW-0547">Nucleotide-binding</keyword>
<dbReference type="SUPFAM" id="SSF52540">
    <property type="entry name" value="P-loop containing nucleoside triphosphate hydrolases"/>
    <property type="match status" value="2"/>
</dbReference>
<dbReference type="Proteomes" id="UP000198756">
    <property type="component" value="Unassembled WGS sequence"/>
</dbReference>
<keyword evidence="3 11" id="KW-0347">Helicase</keyword>
<organism evidence="11 12">
    <name type="scientific">Algoriphagus alkaliphilus</name>
    <dbReference type="NCBI Taxonomy" id="279824"/>
    <lineage>
        <taxon>Bacteria</taxon>
        <taxon>Pseudomonadati</taxon>
        <taxon>Bacteroidota</taxon>
        <taxon>Cytophagia</taxon>
        <taxon>Cytophagales</taxon>
        <taxon>Cyclobacteriaceae</taxon>
        <taxon>Algoriphagus</taxon>
    </lineage>
</organism>
<dbReference type="Pfam" id="PF00176">
    <property type="entry name" value="SNF2-rel_dom"/>
    <property type="match status" value="1"/>
</dbReference>
<dbReference type="GO" id="GO:0016817">
    <property type="term" value="F:hydrolase activity, acting on acid anhydrides"/>
    <property type="evidence" value="ECO:0007669"/>
    <property type="project" value="InterPro"/>
</dbReference>
<dbReference type="GO" id="GO:0005524">
    <property type="term" value="F:ATP binding"/>
    <property type="evidence" value="ECO:0007669"/>
    <property type="project" value="UniProtKB-KW"/>
</dbReference>
<dbReference type="InterPro" id="IPR049730">
    <property type="entry name" value="SNF2/RAD54-like_C"/>
</dbReference>
<dbReference type="PANTHER" id="PTHR45766:SF6">
    <property type="entry name" value="SWI_SNF-RELATED MATRIX-ASSOCIATED ACTIN-DEPENDENT REGULATOR OF CHROMATIN SUBFAMILY A-LIKE PROTEIN 1"/>
    <property type="match status" value="1"/>
</dbReference>
<dbReference type="HAMAP" id="MF_01821">
    <property type="entry name" value="Helicase_RapA"/>
    <property type="match status" value="1"/>
</dbReference>
<dbReference type="PROSITE" id="PS51194">
    <property type="entry name" value="HELICASE_CTER"/>
    <property type="match status" value="1"/>
</dbReference>
<evidence type="ECO:0000256" key="2">
    <source>
        <dbReference type="ARBA" id="ARBA00022801"/>
    </source>
</evidence>
<keyword evidence="2" id="KW-0378">Hydrolase</keyword>
<dbReference type="AlphaFoldDB" id="A0A1G5XDX8"/>
<dbReference type="OrthoDB" id="9814088at2"/>
<dbReference type="InterPro" id="IPR057342">
    <property type="entry name" value="DEXDc_RapA"/>
</dbReference>
<evidence type="ECO:0000256" key="7">
    <source>
        <dbReference type="ARBA" id="ARBA00023159"/>
    </source>
</evidence>
<evidence type="ECO:0000256" key="6">
    <source>
        <dbReference type="ARBA" id="ARBA00023125"/>
    </source>
</evidence>
<accession>A0A1G5XDX8</accession>
<dbReference type="InterPro" id="IPR023949">
    <property type="entry name" value="Helicase_RapA"/>
</dbReference>
<evidence type="ECO:0000313" key="11">
    <source>
        <dbReference type="EMBL" id="SDA68633.1"/>
    </source>
</evidence>
<dbReference type="GO" id="GO:0003677">
    <property type="term" value="F:DNA binding"/>
    <property type="evidence" value="ECO:0007669"/>
    <property type="project" value="UniProtKB-KW"/>
</dbReference>
<dbReference type="InterPro" id="IPR040766">
    <property type="entry name" value="Tudor_2_RapA"/>
</dbReference>
<reference evidence="12" key="1">
    <citation type="submission" date="2016-10" db="EMBL/GenBank/DDBJ databases">
        <authorList>
            <person name="Varghese N."/>
            <person name="Submissions S."/>
        </authorList>
    </citation>
    <scope>NUCLEOTIDE SEQUENCE [LARGE SCALE GENOMIC DNA]</scope>
    <source>
        <strain evidence="12">DSM 22703</strain>
    </source>
</reference>
<dbReference type="Gene3D" id="3.40.50.300">
    <property type="entry name" value="P-loop containing nucleotide triphosphate hydrolases"/>
    <property type="match status" value="1"/>
</dbReference>
<sequence>MGEFLLNQRYTSAGEPELGVGIVTEVSKGKVRISFSASAEARQYSIESAPLLRTIFKPGHSIVDQQGQRLVIEEVKLEGGLYTYFGEGRKLSEPELGDVTISHTVEDRLFSGDVDLPEFFALRRETLDHDYQRRIAPVYGFVGGKVDLIPHQLYIAHEVSSRFAPRVLLSDQVGLGKTIEACLILHRLLVTGRISRVLILVPESLVHQWFVEVLRKFNLWFNIFDESRCASLEKGAPEGNPFLDDQLVICSTEFLAGSEKRTKQAVSANWDMLVVDEAHHLEWSVAEASPEYCIVDLLSRVAKGLLLLTATPEQLGEESHFARLRLLDPNRYADFRDFINEPEGNKDIASIVEKLSAGKALKAKETMLLESIFSKERVALLVKKDEQAIHNLIEDLLDQHGPGRVLFRNTRLAMSGFPKRIAQLIPLSEGENQNLWIDRLRNEFSRDMEKGSDSNSEQEFWFDEDPRVKWLVGKMEELDPAKILLICTSKEKVLALESALSKFPELTASVFHEDLTLVQRDRNAAWFAEPDGAQILLCSEIGSEGRNFQFAHHLVLFDLPYHPELLEQRIGRLDRIGQKEDVTIYIPYLIGSPQEFLVRWFHEGLSAFTVNLEGGNMISKLFSKRLLAISNKASFDAAESELDALISETADYQIVLKKSLAEGRDSMLEMNSFRPKVAEKLIQQIRAEDNDPALEMYLTKVFRHFDIEMEDLAARTYLLHPASFSASVFPSIPKEGVQVTFDRQRALSREDVSFITWDHPMATGAIDKVLSSSIGTASCGLIRKSGKPGLMLELIFVLETAGKQRMDIDRFLPHTPLRVVVDHEGEDQTDNYSVAMLNKSIVPGNIDTLLENDLFVETMLPNMIESATEIAEEMGEIEIEKGLERMKGILNHEINRLTTLQKKNKDIRADEIQAAIEERNTLFFLIKKARIRLDAVQMIRME</sequence>
<dbReference type="Pfam" id="PF18339">
    <property type="entry name" value="Tudor_1_RapA"/>
    <property type="match status" value="1"/>
</dbReference>
<keyword evidence="4" id="KW-0067">ATP-binding</keyword>
<dbReference type="PROSITE" id="PS51192">
    <property type="entry name" value="HELICASE_ATP_BIND_1"/>
    <property type="match status" value="1"/>
</dbReference>
<dbReference type="STRING" id="279824.SAMN03080617_01697"/>
<evidence type="ECO:0000256" key="1">
    <source>
        <dbReference type="ARBA" id="ARBA00022741"/>
    </source>
</evidence>
<dbReference type="Pfam" id="PF12137">
    <property type="entry name" value="RapA_C"/>
    <property type="match status" value="1"/>
</dbReference>
<keyword evidence="6" id="KW-0238">DNA-binding</keyword>
<dbReference type="GO" id="GO:0004386">
    <property type="term" value="F:helicase activity"/>
    <property type="evidence" value="ECO:0007669"/>
    <property type="project" value="UniProtKB-KW"/>
</dbReference>
<dbReference type="PANTHER" id="PTHR45766">
    <property type="entry name" value="DNA ANNEALING HELICASE AND ENDONUCLEASE ZRANB3 FAMILY MEMBER"/>
    <property type="match status" value="1"/>
</dbReference>
<dbReference type="CDD" id="cd18793">
    <property type="entry name" value="SF2_C_SNF"/>
    <property type="match status" value="1"/>
</dbReference>
<evidence type="ECO:0000256" key="8">
    <source>
        <dbReference type="ARBA" id="ARBA00023163"/>
    </source>
</evidence>
<feature type="domain" description="Helicase ATP-binding" evidence="9">
    <location>
        <begin position="158"/>
        <end position="330"/>
    </location>
</feature>
<evidence type="ECO:0000259" key="9">
    <source>
        <dbReference type="PROSITE" id="PS51192"/>
    </source>
</evidence>
<dbReference type="InterPro" id="IPR040765">
    <property type="entry name" value="Tudor_1_RapA"/>
</dbReference>
<keyword evidence="12" id="KW-1185">Reference proteome</keyword>
<dbReference type="SMART" id="SM00490">
    <property type="entry name" value="HELICc"/>
    <property type="match status" value="1"/>
</dbReference>
<dbReference type="InterPro" id="IPR000330">
    <property type="entry name" value="SNF2_N"/>
</dbReference>
<dbReference type="Pfam" id="PF00271">
    <property type="entry name" value="Helicase_C"/>
    <property type="match status" value="1"/>
</dbReference>
<keyword evidence="5" id="KW-0805">Transcription regulation</keyword>
<dbReference type="RefSeq" id="WP_092729523.1">
    <property type="nucleotide sequence ID" value="NZ_FMXE01000010.1"/>
</dbReference>
<dbReference type="InterPro" id="IPR014001">
    <property type="entry name" value="Helicase_ATP-bd"/>
</dbReference>
<dbReference type="InterPro" id="IPR027417">
    <property type="entry name" value="P-loop_NTPase"/>
</dbReference>
<evidence type="ECO:0000313" key="12">
    <source>
        <dbReference type="Proteomes" id="UP000198756"/>
    </source>
</evidence>
<dbReference type="Gene3D" id="6.10.140.1500">
    <property type="match status" value="1"/>
</dbReference>
<dbReference type="CDD" id="cd18011">
    <property type="entry name" value="DEXDc_RapA"/>
    <property type="match status" value="1"/>
</dbReference>
<dbReference type="InterPro" id="IPR001650">
    <property type="entry name" value="Helicase_C-like"/>
</dbReference>
<feature type="domain" description="Helicase C-terminal" evidence="10">
    <location>
        <begin position="467"/>
        <end position="623"/>
    </location>
</feature>
<dbReference type="Pfam" id="PF18337">
    <property type="entry name" value="Tudor_RapA"/>
    <property type="match status" value="1"/>
</dbReference>
<evidence type="ECO:0000259" key="10">
    <source>
        <dbReference type="PROSITE" id="PS51194"/>
    </source>
</evidence>
<dbReference type="InterPro" id="IPR038718">
    <property type="entry name" value="SNF2-like_sf"/>
</dbReference>
<dbReference type="InterPro" id="IPR022737">
    <property type="entry name" value="RapA_C"/>
</dbReference>
<dbReference type="Gene3D" id="2.30.30.140">
    <property type="match status" value="1"/>
</dbReference>
<dbReference type="EMBL" id="FMXE01000010">
    <property type="protein sequence ID" value="SDA68633.1"/>
    <property type="molecule type" value="Genomic_DNA"/>
</dbReference>
<evidence type="ECO:0000256" key="3">
    <source>
        <dbReference type="ARBA" id="ARBA00022806"/>
    </source>
</evidence>
<evidence type="ECO:0000256" key="4">
    <source>
        <dbReference type="ARBA" id="ARBA00022840"/>
    </source>
</evidence>
<keyword evidence="8" id="KW-0804">Transcription</keyword>
<name>A0A1G5XDX8_9BACT</name>
<protein>
    <submittedName>
        <fullName evidence="11">ATP-dependent helicase HepA</fullName>
    </submittedName>
</protein>
<dbReference type="Gene3D" id="3.30.360.80">
    <property type="match status" value="1"/>
</dbReference>